<organism evidence="1 2">
    <name type="scientific">Ficus carica</name>
    <name type="common">Common fig</name>
    <dbReference type="NCBI Taxonomy" id="3494"/>
    <lineage>
        <taxon>Eukaryota</taxon>
        <taxon>Viridiplantae</taxon>
        <taxon>Streptophyta</taxon>
        <taxon>Embryophyta</taxon>
        <taxon>Tracheophyta</taxon>
        <taxon>Spermatophyta</taxon>
        <taxon>Magnoliopsida</taxon>
        <taxon>eudicotyledons</taxon>
        <taxon>Gunneridae</taxon>
        <taxon>Pentapetalae</taxon>
        <taxon>rosids</taxon>
        <taxon>fabids</taxon>
        <taxon>Rosales</taxon>
        <taxon>Moraceae</taxon>
        <taxon>Ficeae</taxon>
        <taxon>Ficus</taxon>
    </lineage>
</organism>
<gene>
    <name evidence="1" type="ORF">TIFTF001_032996</name>
</gene>
<name>A0AA88J8M5_FICCA</name>
<dbReference type="EMBL" id="BTGU01000162">
    <property type="protein sequence ID" value="GMN63921.1"/>
    <property type="molecule type" value="Genomic_DNA"/>
</dbReference>
<keyword evidence="2" id="KW-1185">Reference proteome</keyword>
<evidence type="ECO:0000313" key="1">
    <source>
        <dbReference type="EMBL" id="GMN63921.1"/>
    </source>
</evidence>
<dbReference type="AlphaFoldDB" id="A0AA88J8M5"/>
<reference evidence="1" key="1">
    <citation type="submission" date="2023-07" db="EMBL/GenBank/DDBJ databases">
        <title>draft genome sequence of fig (Ficus carica).</title>
        <authorList>
            <person name="Takahashi T."/>
            <person name="Nishimura K."/>
        </authorList>
    </citation>
    <scope>NUCLEOTIDE SEQUENCE</scope>
</reference>
<proteinExistence type="predicted"/>
<protein>
    <submittedName>
        <fullName evidence="1">Uncharacterized protein</fullName>
    </submittedName>
</protein>
<dbReference type="Proteomes" id="UP001187192">
    <property type="component" value="Unassembled WGS sequence"/>
</dbReference>
<evidence type="ECO:0000313" key="2">
    <source>
        <dbReference type="Proteomes" id="UP001187192"/>
    </source>
</evidence>
<accession>A0AA88J8M5</accession>
<comment type="caution">
    <text evidence="1">The sequence shown here is derived from an EMBL/GenBank/DDBJ whole genome shotgun (WGS) entry which is preliminary data.</text>
</comment>
<sequence>MAAKQVDERLGTVEEQMSSVREEMLREFERVRGDLLRILAS</sequence>